<feature type="compositionally biased region" description="Acidic residues" evidence="1">
    <location>
        <begin position="1047"/>
        <end position="1069"/>
    </location>
</feature>
<name>A0A1D2VNX5_9ASCO</name>
<evidence type="ECO:0000313" key="3">
    <source>
        <dbReference type="Proteomes" id="UP000095038"/>
    </source>
</evidence>
<dbReference type="OrthoDB" id="3980938at2759"/>
<feature type="compositionally biased region" description="Basic residues" evidence="1">
    <location>
        <begin position="32"/>
        <end position="46"/>
    </location>
</feature>
<feature type="region of interest" description="Disordered" evidence="1">
    <location>
        <begin position="506"/>
        <end position="527"/>
    </location>
</feature>
<dbReference type="EMBL" id="KV454475">
    <property type="protein sequence ID" value="ODV63310.1"/>
    <property type="molecule type" value="Genomic_DNA"/>
</dbReference>
<evidence type="ECO:0000313" key="2">
    <source>
        <dbReference type="EMBL" id="ODV63310.1"/>
    </source>
</evidence>
<feature type="region of interest" description="Disordered" evidence="1">
    <location>
        <begin position="72"/>
        <end position="99"/>
    </location>
</feature>
<feature type="compositionally biased region" description="Polar residues" evidence="1">
    <location>
        <begin position="1094"/>
        <end position="1106"/>
    </location>
</feature>
<dbReference type="GeneID" id="30965023"/>
<feature type="region of interest" description="Disordered" evidence="1">
    <location>
        <begin position="1047"/>
        <end position="1106"/>
    </location>
</feature>
<feature type="region of interest" description="Disordered" evidence="1">
    <location>
        <begin position="27"/>
        <end position="53"/>
    </location>
</feature>
<accession>A0A1D2VNX5</accession>
<dbReference type="InParanoid" id="A0A1D2VNX5"/>
<feature type="compositionally biased region" description="Low complexity" evidence="1">
    <location>
        <begin position="303"/>
        <end position="314"/>
    </location>
</feature>
<feature type="compositionally biased region" description="Polar residues" evidence="1">
    <location>
        <begin position="511"/>
        <end position="527"/>
    </location>
</feature>
<proteinExistence type="predicted"/>
<dbReference type="Proteomes" id="UP000095038">
    <property type="component" value="Unassembled WGS sequence"/>
</dbReference>
<evidence type="ECO:0000256" key="1">
    <source>
        <dbReference type="SAM" id="MobiDB-lite"/>
    </source>
</evidence>
<feature type="region of interest" description="Disordered" evidence="1">
    <location>
        <begin position="129"/>
        <end position="159"/>
    </location>
</feature>
<feature type="compositionally biased region" description="Polar residues" evidence="1">
    <location>
        <begin position="83"/>
        <end position="99"/>
    </location>
</feature>
<dbReference type="AlphaFoldDB" id="A0A1D2VNX5"/>
<evidence type="ECO:0008006" key="4">
    <source>
        <dbReference type="Google" id="ProtNLM"/>
    </source>
</evidence>
<sequence>MARVHTEESGSGVAAKKDPFEMLGLVPDRFRPKASAKPHPRRRRAAAHPETTPSLTTFRFFKKAHSSSIIVSSTSPAAEKFSRSSFSTGNKQDSPTSESYQLIEIDSDEDAIHDENHATQKNVRNLAFPRIATKNTRRNTPQTRKVSNNSNSNKKSSKSSLELLDIAEVSDTSIAEISDDIFNETFDEEAALDEIKKSIKNTMQFGKRNVSSSSLNPNSNSNSNSIKKSTAINLSDIDSDNTLLNAVIDIDMSSDDNFNSPSERKTFLKRIDSSTIFKNHFQNQSKKSIQKQLNFLSIQPNDSNHSNHSNHSNNPTLSNYTSPFKKKTTSPSEDSNENFELIEINYCRNSSSSFKLNNSTFEIPQNVLINIKNHSKIDSLPSSLIYSNHDDYFLKNNTKIVSYFQSKVNSKRLCLGYPIIPSIFAVYIIQILEFIYKFANLFPKNLLYIGPQELEAGIGLNKIHHTIFDNNDSFINKINKKFDSCCNIDTQKLKFLTSQSTLDNQHHSDDQITSENNQNSAETSDQVSPEIERLFSYLLSLVLDKTNIRNSATQKSLIELKKISKNLQYPDEWKLNSIDHLNKSNNISNTTITVIDIENDIDNENDIDEENNEKIEEKWFNPFTDVPDFLQNGLSSLEPIDRLIMLHLLCDWAIERSTKVKQTITELLELQSLSKLLTESTYYVSRYIKEGESGIEAAVKKATKIKNQKISNQVLVENTKIKKSVLNKNASSVKSDTKNNNINENGKENKNKKNNTQKIKIKDIINELSLEEKEKNDKTRREIIDKINKLPELDPKSDPLDHPLALRLLDFFAGECGPTGKFYLVRMADSQSGDLTSYDEFKKVIEKSQTKKDAIKCSPPSKFKLYVNDVSGMLQTMFIENDYHNWKKKRKRSSTNNSKKLEFLGDTTIDRIKNKFLLNPWYEVASSPAELSAIIEYFERKLELDEDTEQIPTDQLLVNGKISKFSKYYDSIFCFINYLKGMLPLLTLHDELYEVRRKKKNMEIDLDLDEGKSIAERNITNFRHLRTRQQLQNLRKKDKEMRILLESDIDSSGEDDEEVDNDENNSFDTDESKKKEKDRDRDRENSEQADDDYVSNSDSDLELLQS</sequence>
<protein>
    <recommendedName>
        <fullName evidence="4">WHIM1 domain-containing protein</fullName>
    </recommendedName>
</protein>
<reference evidence="3" key="1">
    <citation type="submission" date="2016-05" db="EMBL/GenBank/DDBJ databases">
        <title>Comparative genomics of biotechnologically important yeasts.</title>
        <authorList>
            <consortium name="DOE Joint Genome Institute"/>
            <person name="Riley R."/>
            <person name="Haridas S."/>
            <person name="Wolfe K.H."/>
            <person name="Lopes M.R."/>
            <person name="Hittinger C.T."/>
            <person name="Goker M."/>
            <person name="Salamov A."/>
            <person name="Wisecaver J."/>
            <person name="Long T.M."/>
            <person name="Aerts A.L."/>
            <person name="Barry K."/>
            <person name="Choi C."/>
            <person name="Clum A."/>
            <person name="Coughlan A.Y."/>
            <person name="Deshpande S."/>
            <person name="Douglass A.P."/>
            <person name="Hanson S.J."/>
            <person name="Klenk H.-P."/>
            <person name="Labutti K."/>
            <person name="Lapidus A."/>
            <person name="Lindquist E."/>
            <person name="Lipzen A."/>
            <person name="Meier-Kolthoff J.P."/>
            <person name="Ohm R.A."/>
            <person name="Otillar R.P."/>
            <person name="Pangilinan J."/>
            <person name="Peng Y."/>
            <person name="Rokas A."/>
            <person name="Rosa C.A."/>
            <person name="Scheuner C."/>
            <person name="Sibirny A.A."/>
            <person name="Slot J.C."/>
            <person name="Stielow J.B."/>
            <person name="Sun H."/>
            <person name="Kurtzman C.P."/>
            <person name="Blackwell M."/>
            <person name="Grigoriev I.V."/>
            <person name="Jeffries T.W."/>
        </authorList>
    </citation>
    <scope>NUCLEOTIDE SEQUENCE [LARGE SCALE GENOMIC DNA]</scope>
    <source>
        <strain evidence="3">DSM 1968</strain>
    </source>
</reference>
<feature type="region of interest" description="Disordered" evidence="1">
    <location>
        <begin position="728"/>
        <end position="755"/>
    </location>
</feature>
<dbReference type="STRING" id="1344418.A0A1D2VNX5"/>
<keyword evidence="3" id="KW-1185">Reference proteome</keyword>
<gene>
    <name evidence="2" type="ORF">ASCRUDRAFT_67427</name>
</gene>
<feature type="compositionally biased region" description="Basic and acidic residues" evidence="1">
    <location>
        <begin position="1070"/>
        <end position="1086"/>
    </location>
</feature>
<dbReference type="RefSeq" id="XP_020049617.1">
    <property type="nucleotide sequence ID" value="XM_020191387.1"/>
</dbReference>
<feature type="region of interest" description="Disordered" evidence="1">
    <location>
        <begin position="298"/>
        <end position="334"/>
    </location>
</feature>
<organism evidence="2 3">
    <name type="scientific">Ascoidea rubescens DSM 1968</name>
    <dbReference type="NCBI Taxonomy" id="1344418"/>
    <lineage>
        <taxon>Eukaryota</taxon>
        <taxon>Fungi</taxon>
        <taxon>Dikarya</taxon>
        <taxon>Ascomycota</taxon>
        <taxon>Saccharomycotina</taxon>
        <taxon>Saccharomycetes</taxon>
        <taxon>Ascoideaceae</taxon>
        <taxon>Ascoidea</taxon>
    </lineage>
</organism>
<feature type="compositionally biased region" description="Low complexity" evidence="1">
    <location>
        <begin position="147"/>
        <end position="159"/>
    </location>
</feature>